<dbReference type="Proteomes" id="UP001732700">
    <property type="component" value="Chromosome 4D"/>
</dbReference>
<dbReference type="EnsemblPlants" id="AVESA.00010b.r2.4DG0760800.1">
    <property type="protein sequence ID" value="AVESA.00010b.r2.4DG0760800.1.CDS.1"/>
    <property type="gene ID" value="AVESA.00010b.r2.4DG0760800"/>
</dbReference>
<evidence type="ECO:0000313" key="1">
    <source>
        <dbReference type="EnsemblPlants" id="AVESA.00010b.r2.4DG0760800.1.CDS.1"/>
    </source>
</evidence>
<sequence>MTTSTSSRGDLSLPPGTVFIPTDYDLTDTYLRCKIAGKELPGATARRFIHVADVYSAEPEKLVEGFDHAPGKEAVWYFFSSVRYVGGRKRNARGGAGRKSRTIDGEGGKRWWHSERGETPVKGGSQYGGYEQYFSYKVKNASTGKDERAGWIMTEYGISPEHGGGDLVLCKIHRSPRPLVASAEAAAPVLDPMVISKKRKAPASDHAEDPKASSRPRRTVDQDEQRLQAAASTVEEEDAAEQNRDITGDGFMFEEDPITELRMKFPLLFPVSDQASNFLQDVEHDFRSIYQQNSTVMPLGALPWAPATQPQDAAAAQWRS</sequence>
<protein>
    <submittedName>
        <fullName evidence="1">Uncharacterized protein</fullName>
    </submittedName>
</protein>
<reference evidence="1" key="1">
    <citation type="submission" date="2021-05" db="EMBL/GenBank/DDBJ databases">
        <authorList>
            <person name="Scholz U."/>
            <person name="Mascher M."/>
            <person name="Fiebig A."/>
        </authorList>
    </citation>
    <scope>NUCLEOTIDE SEQUENCE [LARGE SCALE GENOMIC DNA]</scope>
</reference>
<name>A0ACD5XEA9_AVESA</name>
<proteinExistence type="predicted"/>
<accession>A0ACD5XEA9</accession>
<evidence type="ECO:0000313" key="2">
    <source>
        <dbReference type="Proteomes" id="UP001732700"/>
    </source>
</evidence>
<reference evidence="1" key="2">
    <citation type="submission" date="2025-09" db="UniProtKB">
        <authorList>
            <consortium name="EnsemblPlants"/>
        </authorList>
    </citation>
    <scope>IDENTIFICATION</scope>
</reference>
<keyword evidence="2" id="KW-1185">Reference proteome</keyword>
<organism evidence="1 2">
    <name type="scientific">Avena sativa</name>
    <name type="common">Oat</name>
    <dbReference type="NCBI Taxonomy" id="4498"/>
    <lineage>
        <taxon>Eukaryota</taxon>
        <taxon>Viridiplantae</taxon>
        <taxon>Streptophyta</taxon>
        <taxon>Embryophyta</taxon>
        <taxon>Tracheophyta</taxon>
        <taxon>Spermatophyta</taxon>
        <taxon>Magnoliopsida</taxon>
        <taxon>Liliopsida</taxon>
        <taxon>Poales</taxon>
        <taxon>Poaceae</taxon>
        <taxon>BOP clade</taxon>
        <taxon>Pooideae</taxon>
        <taxon>Poodae</taxon>
        <taxon>Poeae</taxon>
        <taxon>Poeae Chloroplast Group 1 (Aveneae type)</taxon>
        <taxon>Aveninae</taxon>
        <taxon>Avena</taxon>
    </lineage>
</organism>